<reference evidence="2" key="1">
    <citation type="submission" date="2023-02" db="EMBL/GenBank/DDBJ databases">
        <title>Description of Herbaspirillum huttiense subsp. nephrolepsisexaltata and Herbaspirillum huttiense subsp. lycopersicon.</title>
        <authorList>
            <person name="Poudel M."/>
            <person name="Sharma A."/>
            <person name="Goss E."/>
            <person name="Tapia J.H."/>
            <person name="Harmon C.M."/>
            <person name="Jones J.B."/>
        </authorList>
    </citation>
    <scope>NUCLEOTIDE SEQUENCE</scope>
    <source>
        <strain evidence="2">NC40101</strain>
    </source>
</reference>
<dbReference type="PROSITE" id="PS51257">
    <property type="entry name" value="PROKAR_LIPOPROTEIN"/>
    <property type="match status" value="1"/>
</dbReference>
<dbReference type="RefSeq" id="WP_310836247.1">
    <property type="nucleotide sequence ID" value="NZ_JAVLSM010000003.1"/>
</dbReference>
<feature type="signal peptide" evidence="1">
    <location>
        <begin position="1"/>
        <end position="19"/>
    </location>
</feature>
<evidence type="ECO:0000313" key="2">
    <source>
        <dbReference type="EMBL" id="MDT0339841.1"/>
    </source>
</evidence>
<dbReference type="AlphaFoldDB" id="A0AAE4GDJ1"/>
<dbReference type="EMBL" id="JAVRAA010000015">
    <property type="protein sequence ID" value="MDT0339841.1"/>
    <property type="molecule type" value="Genomic_DNA"/>
</dbReference>
<proteinExistence type="predicted"/>
<gene>
    <name evidence="2" type="ORF">RJN63_23635</name>
</gene>
<keyword evidence="1" id="KW-0732">Signal</keyword>
<comment type="caution">
    <text evidence="2">The sequence shown here is derived from an EMBL/GenBank/DDBJ whole genome shotgun (WGS) entry which is preliminary data.</text>
</comment>
<sequence length="99" mass="11329">MNRPALLLLLLLTVSFLCACTRTDGTWQATQDVQVFKAADEADEMVFIARQGERCALGREQVVKAFMYREIACQQGQGWIPYQSGYPFVRERQPSPERK</sequence>
<evidence type="ECO:0008006" key="3">
    <source>
        <dbReference type="Google" id="ProtNLM"/>
    </source>
</evidence>
<evidence type="ECO:0000256" key="1">
    <source>
        <dbReference type="SAM" id="SignalP"/>
    </source>
</evidence>
<accession>A0AAE4GDJ1</accession>
<protein>
    <recommendedName>
        <fullName evidence="3">Lipoprotein</fullName>
    </recommendedName>
</protein>
<feature type="chain" id="PRO_5041948982" description="Lipoprotein" evidence="1">
    <location>
        <begin position="20"/>
        <end position="99"/>
    </location>
</feature>
<organism evidence="2">
    <name type="scientific">Herbaspirillum huttiense subsp. nephrolepidis</name>
    <dbReference type="NCBI Taxonomy" id="3075126"/>
    <lineage>
        <taxon>Bacteria</taxon>
        <taxon>Pseudomonadati</taxon>
        <taxon>Pseudomonadota</taxon>
        <taxon>Betaproteobacteria</taxon>
        <taxon>Burkholderiales</taxon>
        <taxon>Oxalobacteraceae</taxon>
        <taxon>Herbaspirillum</taxon>
    </lineage>
</organism>
<name>A0AAE4GDJ1_9BURK</name>